<name>A0A6S6UAT4_9GAMM</name>
<dbReference type="GO" id="GO:0016740">
    <property type="term" value="F:transferase activity"/>
    <property type="evidence" value="ECO:0007669"/>
    <property type="project" value="UniProtKB-KW"/>
</dbReference>
<sequence length="112" mass="12291">MFGVNEMDAHELRALLDAGEKVRLIDVRSAAEFNQGIIEGGEFIPLHTLPLKMNELVNKDDEKLVIYCRSGSRSAQACMYLKQNADIEAINLRGGIISWHQSGNAVVPPVAA</sequence>
<dbReference type="CDD" id="cd00158">
    <property type="entry name" value="RHOD"/>
    <property type="match status" value="1"/>
</dbReference>
<gene>
    <name evidence="2" type="ORF">HELGO_WM25078</name>
</gene>
<dbReference type="InterPro" id="IPR001763">
    <property type="entry name" value="Rhodanese-like_dom"/>
</dbReference>
<dbReference type="EMBL" id="CACVAV010000396">
    <property type="protein sequence ID" value="CAA6825198.1"/>
    <property type="molecule type" value="Genomic_DNA"/>
</dbReference>
<dbReference type="SUPFAM" id="SSF52821">
    <property type="entry name" value="Rhodanese/Cell cycle control phosphatase"/>
    <property type="match status" value="1"/>
</dbReference>
<accession>A0A6S6UAT4</accession>
<evidence type="ECO:0000259" key="1">
    <source>
        <dbReference type="PROSITE" id="PS50206"/>
    </source>
</evidence>
<dbReference type="Gene3D" id="3.40.250.10">
    <property type="entry name" value="Rhodanese-like domain"/>
    <property type="match status" value="1"/>
</dbReference>
<dbReference type="InterPro" id="IPR036873">
    <property type="entry name" value="Rhodanese-like_dom_sf"/>
</dbReference>
<dbReference type="Pfam" id="PF00581">
    <property type="entry name" value="Rhodanese"/>
    <property type="match status" value="1"/>
</dbReference>
<dbReference type="SMART" id="SM00450">
    <property type="entry name" value="RHOD"/>
    <property type="match status" value="1"/>
</dbReference>
<dbReference type="AlphaFoldDB" id="A0A6S6UAT4"/>
<reference evidence="2" key="1">
    <citation type="submission" date="2020-01" db="EMBL/GenBank/DDBJ databases">
        <authorList>
            <person name="Meier V. D."/>
            <person name="Meier V D."/>
        </authorList>
    </citation>
    <scope>NUCLEOTIDE SEQUENCE</scope>
    <source>
        <strain evidence="2">HLG_WM_MAG_08</strain>
    </source>
</reference>
<feature type="domain" description="Rhodanese" evidence="1">
    <location>
        <begin position="18"/>
        <end position="108"/>
    </location>
</feature>
<dbReference type="PANTHER" id="PTHR43031:SF1">
    <property type="entry name" value="PYRIDINE NUCLEOTIDE-DISULPHIDE OXIDOREDUCTASE"/>
    <property type="match status" value="1"/>
</dbReference>
<dbReference type="PROSITE" id="PS50206">
    <property type="entry name" value="RHODANESE_3"/>
    <property type="match status" value="1"/>
</dbReference>
<evidence type="ECO:0000313" key="2">
    <source>
        <dbReference type="EMBL" id="CAA6825198.1"/>
    </source>
</evidence>
<protein>
    <submittedName>
        <fullName evidence="2">Sulfurtransferase</fullName>
    </submittedName>
</protein>
<dbReference type="InterPro" id="IPR050229">
    <property type="entry name" value="GlpE_sulfurtransferase"/>
</dbReference>
<keyword evidence="2" id="KW-0808">Transferase</keyword>
<organism evidence="2">
    <name type="scientific">uncultured Thiotrichaceae bacterium</name>
    <dbReference type="NCBI Taxonomy" id="298394"/>
    <lineage>
        <taxon>Bacteria</taxon>
        <taxon>Pseudomonadati</taxon>
        <taxon>Pseudomonadota</taxon>
        <taxon>Gammaproteobacteria</taxon>
        <taxon>Thiotrichales</taxon>
        <taxon>Thiotrichaceae</taxon>
        <taxon>environmental samples</taxon>
    </lineage>
</organism>
<dbReference type="PANTHER" id="PTHR43031">
    <property type="entry name" value="FAD-DEPENDENT OXIDOREDUCTASE"/>
    <property type="match status" value="1"/>
</dbReference>
<proteinExistence type="predicted"/>